<reference evidence="4 5" key="1">
    <citation type="submission" date="2019-11" db="EMBL/GenBank/DDBJ databases">
        <title>Genome sequence of Deinococcus xianganensis Y35, AI-2 producing algicidal bacterium, isolated from lake water.</title>
        <authorList>
            <person name="Li Y."/>
        </authorList>
    </citation>
    <scope>NUCLEOTIDE SEQUENCE [LARGE SCALE GENOMIC DNA]</scope>
    <source>
        <strain evidence="4 5">Y35</strain>
    </source>
</reference>
<protein>
    <submittedName>
        <fullName evidence="4">AAA family ATPase</fullName>
    </submittedName>
</protein>
<accession>A0A6I4YJS2</accession>
<dbReference type="EMBL" id="WVHK01000032">
    <property type="protein sequence ID" value="MXV19994.1"/>
    <property type="molecule type" value="Genomic_DNA"/>
</dbReference>
<keyword evidence="5" id="KW-1185">Reference proteome</keyword>
<name>A0A6I4YJS2_9DEIO</name>
<comment type="caution">
    <text evidence="4">The sequence shown here is derived from an EMBL/GenBank/DDBJ whole genome shotgun (WGS) entry which is preliminary data.</text>
</comment>
<keyword evidence="2" id="KW-0067">ATP-binding</keyword>
<dbReference type="AlphaFoldDB" id="A0A6I4YJS2"/>
<evidence type="ECO:0000256" key="2">
    <source>
        <dbReference type="ARBA" id="ARBA00022840"/>
    </source>
</evidence>
<feature type="domain" description="AAA+ ATPase" evidence="3">
    <location>
        <begin position="135"/>
        <end position="269"/>
    </location>
</feature>
<evidence type="ECO:0000259" key="3">
    <source>
        <dbReference type="SMART" id="SM00382"/>
    </source>
</evidence>
<dbReference type="SMART" id="SM00382">
    <property type="entry name" value="AAA"/>
    <property type="match status" value="1"/>
</dbReference>
<dbReference type="RefSeq" id="WP_160979115.1">
    <property type="nucleotide sequence ID" value="NZ_WVHK01000032.1"/>
</dbReference>
<dbReference type="Proteomes" id="UP000430519">
    <property type="component" value="Unassembled WGS sequence"/>
</dbReference>
<dbReference type="InterPro" id="IPR003593">
    <property type="entry name" value="AAA+_ATPase"/>
</dbReference>
<evidence type="ECO:0000256" key="1">
    <source>
        <dbReference type="ARBA" id="ARBA00022741"/>
    </source>
</evidence>
<keyword evidence="1" id="KW-0547">Nucleotide-binding</keyword>
<dbReference type="SUPFAM" id="SSF52540">
    <property type="entry name" value="P-loop containing nucleoside triphosphate hydrolases"/>
    <property type="match status" value="1"/>
</dbReference>
<dbReference type="PANTHER" id="PTHR20953:SF3">
    <property type="entry name" value="P-LOOP CONTAINING NUCLEOSIDE TRIPHOSPHATE HYDROLASES SUPERFAMILY PROTEIN"/>
    <property type="match status" value="1"/>
</dbReference>
<organism evidence="4 5">
    <name type="scientific">Deinococcus xianganensis</name>
    <dbReference type="NCBI Taxonomy" id="1507289"/>
    <lineage>
        <taxon>Bacteria</taxon>
        <taxon>Thermotogati</taxon>
        <taxon>Deinococcota</taxon>
        <taxon>Deinococci</taxon>
        <taxon>Deinococcales</taxon>
        <taxon>Deinococcaceae</taxon>
        <taxon>Deinococcus</taxon>
    </lineage>
</organism>
<evidence type="ECO:0000313" key="5">
    <source>
        <dbReference type="Proteomes" id="UP000430519"/>
    </source>
</evidence>
<sequence>MTTLAAAPARQGQDVQRITDDVGTLLKFLPGDVEQLLRPIMDTVDEIKLRYGRPLMVLMGDRWEVFDEITVDNDHLLDINAKVMNWRDDGRKGVEGTCHRLYRTKNADGTIEGVTVRVGRFMRGVAWPLKPYLDEDPSMLIMGTPGSGKSTLERDIARMVAEKIRAFCVIVDTSAELSGDGRRAHPGIGYADRVQVAMKAQQADVIWEAVRSLNPRVLVVDEIGYADDARVIKQASKLGVKTVATAHGNKFQDLVENEALSPVYDPPIFRWLVIVAARGVYHLYDLPQAMNQYRQGQVPEYRDLRV</sequence>
<gene>
    <name evidence="4" type="ORF">GLX28_10120</name>
</gene>
<dbReference type="InterPro" id="IPR045735">
    <property type="entry name" value="Spore_III_AA_AAA+_ATPase"/>
</dbReference>
<dbReference type="Gene3D" id="3.40.50.300">
    <property type="entry name" value="P-loop containing nucleotide triphosphate hydrolases"/>
    <property type="match status" value="1"/>
</dbReference>
<dbReference type="Pfam" id="PF19568">
    <property type="entry name" value="Spore_III_AA"/>
    <property type="match status" value="1"/>
</dbReference>
<proteinExistence type="predicted"/>
<dbReference type="PANTHER" id="PTHR20953">
    <property type="entry name" value="KINASE-RELATED"/>
    <property type="match status" value="1"/>
</dbReference>
<dbReference type="GO" id="GO:0005524">
    <property type="term" value="F:ATP binding"/>
    <property type="evidence" value="ECO:0007669"/>
    <property type="project" value="UniProtKB-KW"/>
</dbReference>
<dbReference type="CDD" id="cd00009">
    <property type="entry name" value="AAA"/>
    <property type="match status" value="1"/>
</dbReference>
<dbReference type="InterPro" id="IPR027417">
    <property type="entry name" value="P-loop_NTPase"/>
</dbReference>
<evidence type="ECO:0000313" key="4">
    <source>
        <dbReference type="EMBL" id="MXV19994.1"/>
    </source>
</evidence>